<proteinExistence type="predicted"/>
<evidence type="ECO:0000313" key="1">
    <source>
        <dbReference type="EMBL" id="MEL3959686.1"/>
    </source>
</evidence>
<accession>A0ABU9K5U6</accession>
<organism evidence="1 2">
    <name type="scientific">Caldifermentibacillus hisashii</name>
    <dbReference type="NCBI Taxonomy" id="996558"/>
    <lineage>
        <taxon>Bacteria</taxon>
        <taxon>Bacillati</taxon>
        <taxon>Bacillota</taxon>
        <taxon>Bacilli</taxon>
        <taxon>Bacillales</taxon>
        <taxon>Bacillaceae</taxon>
        <taxon>Caldifermentibacillus</taxon>
    </lineage>
</organism>
<name>A0ABU9K5U6_9BACI</name>
<dbReference type="RefSeq" id="WP_340499681.1">
    <property type="nucleotide sequence ID" value="NZ_JAROAQ010000018.1"/>
</dbReference>
<dbReference type="EMBL" id="JBBYAK010000004">
    <property type="protein sequence ID" value="MEL3959686.1"/>
    <property type="molecule type" value="Genomic_DNA"/>
</dbReference>
<protein>
    <recommendedName>
        <fullName evidence="3">Sporulation protein Cse60</fullName>
    </recommendedName>
</protein>
<comment type="caution">
    <text evidence="1">The sequence shown here is derived from an EMBL/GenBank/DDBJ whole genome shotgun (WGS) entry which is preliminary data.</text>
</comment>
<keyword evidence="2" id="KW-1185">Reference proteome</keyword>
<gene>
    <name evidence="1" type="ORF">NST17_21255</name>
</gene>
<reference evidence="1 2" key="1">
    <citation type="submission" date="2024-03" db="EMBL/GenBank/DDBJ databases">
        <title>Bacilli Hybrid Assemblies.</title>
        <authorList>
            <person name="Kovac J."/>
        </authorList>
    </citation>
    <scope>NUCLEOTIDE SEQUENCE [LARGE SCALE GENOMIC DNA]</scope>
    <source>
        <strain evidence="1 2">FSL M8-0022</strain>
    </source>
</reference>
<sequence>MVQVKLFEDWGFENEINMWLAEHQKSIEVVDVKIQFVGSEAESYPYALVIYKRR</sequence>
<dbReference type="Proteomes" id="UP001459714">
    <property type="component" value="Unassembled WGS sequence"/>
</dbReference>
<evidence type="ECO:0008006" key="3">
    <source>
        <dbReference type="Google" id="ProtNLM"/>
    </source>
</evidence>
<evidence type="ECO:0000313" key="2">
    <source>
        <dbReference type="Proteomes" id="UP001459714"/>
    </source>
</evidence>